<name>A0ABX2TLH8_9PROT</name>
<dbReference type="Gene3D" id="3.90.79.10">
    <property type="entry name" value="Nucleoside Triphosphate Pyrophosphohydrolase"/>
    <property type="match status" value="1"/>
</dbReference>
<organism evidence="6 7">
    <name type="scientific">Azospirillum oleiclasticum</name>
    <dbReference type="NCBI Taxonomy" id="2735135"/>
    <lineage>
        <taxon>Bacteria</taxon>
        <taxon>Pseudomonadati</taxon>
        <taxon>Pseudomonadota</taxon>
        <taxon>Alphaproteobacteria</taxon>
        <taxon>Rhodospirillales</taxon>
        <taxon>Azospirillaceae</taxon>
        <taxon>Azospirillum</taxon>
    </lineage>
</organism>
<keyword evidence="2" id="KW-0479">Metal-binding</keyword>
<protein>
    <submittedName>
        <fullName evidence="6">NUDIX hydrolase</fullName>
    </submittedName>
</protein>
<dbReference type="PANTHER" id="PTHR12629">
    <property type="entry name" value="DIPHOSPHOINOSITOL POLYPHOSPHATE PHOSPHOHYDROLASE"/>
    <property type="match status" value="1"/>
</dbReference>
<evidence type="ECO:0000313" key="7">
    <source>
        <dbReference type="Proteomes" id="UP000584642"/>
    </source>
</evidence>
<dbReference type="InterPro" id="IPR015797">
    <property type="entry name" value="NUDIX_hydrolase-like_dom_sf"/>
</dbReference>
<reference evidence="6 7" key="1">
    <citation type="submission" date="2020-05" db="EMBL/GenBank/DDBJ databases">
        <title>Azospirillum oleiclasticum sp. nov, a nitrogen-fixing and heavy crude oil-emulsifying bacterium isolated from the crude oil of Yumen Oilfield.</title>
        <authorList>
            <person name="Wu D."/>
            <person name="Cai M."/>
            <person name="Zhang X."/>
        </authorList>
    </citation>
    <scope>NUCLEOTIDE SEQUENCE [LARGE SCALE GENOMIC DNA]</scope>
    <source>
        <strain evidence="6 7">ROY-1-1-2</strain>
    </source>
</reference>
<dbReference type="EMBL" id="JABFDB010000033">
    <property type="protein sequence ID" value="NYZ24007.1"/>
    <property type="molecule type" value="Genomic_DNA"/>
</dbReference>
<comment type="cofactor">
    <cofactor evidence="1">
        <name>Mg(2+)</name>
        <dbReference type="ChEBI" id="CHEBI:18420"/>
    </cofactor>
</comment>
<dbReference type="SUPFAM" id="SSF55811">
    <property type="entry name" value="Nudix"/>
    <property type="match status" value="1"/>
</dbReference>
<keyword evidence="3 6" id="KW-0378">Hydrolase</keyword>
<dbReference type="InterPro" id="IPR047198">
    <property type="entry name" value="DDP-like_NUDIX"/>
</dbReference>
<evidence type="ECO:0000256" key="1">
    <source>
        <dbReference type="ARBA" id="ARBA00001946"/>
    </source>
</evidence>
<evidence type="ECO:0000256" key="3">
    <source>
        <dbReference type="ARBA" id="ARBA00022801"/>
    </source>
</evidence>
<dbReference type="Proteomes" id="UP000584642">
    <property type="component" value="Unassembled WGS sequence"/>
</dbReference>
<evidence type="ECO:0000256" key="2">
    <source>
        <dbReference type="ARBA" id="ARBA00022723"/>
    </source>
</evidence>
<evidence type="ECO:0000259" key="5">
    <source>
        <dbReference type="PROSITE" id="PS51462"/>
    </source>
</evidence>
<dbReference type="Pfam" id="PF00293">
    <property type="entry name" value="NUDIX"/>
    <property type="match status" value="1"/>
</dbReference>
<gene>
    <name evidence="6" type="ORF">HND93_30255</name>
</gene>
<keyword evidence="7" id="KW-1185">Reference proteome</keyword>
<dbReference type="InterPro" id="IPR000086">
    <property type="entry name" value="NUDIX_hydrolase_dom"/>
</dbReference>
<dbReference type="CDD" id="cd04666">
    <property type="entry name" value="NUDIX_DIPP2_like_Nudt4"/>
    <property type="match status" value="1"/>
</dbReference>
<dbReference type="GO" id="GO:0016787">
    <property type="term" value="F:hydrolase activity"/>
    <property type="evidence" value="ECO:0007669"/>
    <property type="project" value="UniProtKB-KW"/>
</dbReference>
<proteinExistence type="predicted"/>
<dbReference type="RefSeq" id="WP_180285783.1">
    <property type="nucleotide sequence ID" value="NZ_JABFDB010000033.1"/>
</dbReference>
<keyword evidence="4" id="KW-0460">Magnesium</keyword>
<sequence>MSTSKPLRQCAALPFRVVNGRTEVLLITSRETRRWIVPKGWVEKDTKPDRMAAREAFEEAGVTGTVVKPPYGSYRYSKRLTSSKAVTCDVTVYLLRVEEELADWPEKDQRERAWMTPGAAALAVGESGLVEMLLRLALPAS</sequence>
<feature type="domain" description="Nudix hydrolase" evidence="5">
    <location>
        <begin position="6"/>
        <end position="138"/>
    </location>
</feature>
<evidence type="ECO:0000256" key="4">
    <source>
        <dbReference type="ARBA" id="ARBA00022842"/>
    </source>
</evidence>
<evidence type="ECO:0000313" key="6">
    <source>
        <dbReference type="EMBL" id="NYZ24007.1"/>
    </source>
</evidence>
<dbReference type="PROSITE" id="PS51462">
    <property type="entry name" value="NUDIX"/>
    <property type="match status" value="1"/>
</dbReference>
<dbReference type="PANTHER" id="PTHR12629:SF0">
    <property type="entry name" value="DIPHOSPHOINOSITOL-POLYPHOSPHATE DIPHOSPHATASE"/>
    <property type="match status" value="1"/>
</dbReference>
<accession>A0ABX2TLH8</accession>
<comment type="caution">
    <text evidence="6">The sequence shown here is derived from an EMBL/GenBank/DDBJ whole genome shotgun (WGS) entry which is preliminary data.</text>
</comment>